<reference evidence="2" key="1">
    <citation type="submission" date="2021-10" db="EMBL/GenBank/DDBJ databases">
        <title>Melipona bicolor Genome sequencing and assembly.</title>
        <authorList>
            <person name="Araujo N.S."/>
            <person name="Arias M.C."/>
        </authorList>
    </citation>
    <scope>NUCLEOTIDE SEQUENCE</scope>
    <source>
        <strain evidence="2">USP_2M_L1-L4_2017</strain>
        <tissue evidence="2">Whole body</tissue>
    </source>
</reference>
<feature type="region of interest" description="Disordered" evidence="1">
    <location>
        <begin position="94"/>
        <end position="129"/>
    </location>
</feature>
<dbReference type="AlphaFoldDB" id="A0AA40G2C7"/>
<feature type="compositionally biased region" description="Basic and acidic residues" evidence="1">
    <location>
        <begin position="118"/>
        <end position="129"/>
    </location>
</feature>
<dbReference type="EMBL" id="JAHYIQ010000008">
    <property type="protein sequence ID" value="KAK1129712.1"/>
    <property type="molecule type" value="Genomic_DNA"/>
</dbReference>
<name>A0AA40G2C7_9HYME</name>
<sequence length="129" mass="14153">MFIRGARSLADGQPEFPRSCIDDWREAGENSEGGRATCGESVIGRYRKEENETLAARLCRQATADISSPVGSGDVQIVGESKLKSAEIALSRVPLPWENREENQRGKLQKRTGEEDEMGRNEGDGRGGE</sequence>
<gene>
    <name evidence="2" type="ORF">K0M31_019427</name>
</gene>
<dbReference type="Proteomes" id="UP001177670">
    <property type="component" value="Unassembled WGS sequence"/>
</dbReference>
<evidence type="ECO:0000313" key="3">
    <source>
        <dbReference type="Proteomes" id="UP001177670"/>
    </source>
</evidence>
<evidence type="ECO:0000256" key="1">
    <source>
        <dbReference type="SAM" id="MobiDB-lite"/>
    </source>
</evidence>
<comment type="caution">
    <text evidence="2">The sequence shown here is derived from an EMBL/GenBank/DDBJ whole genome shotgun (WGS) entry which is preliminary data.</text>
</comment>
<accession>A0AA40G2C7</accession>
<proteinExistence type="predicted"/>
<protein>
    <submittedName>
        <fullName evidence="2">Uncharacterized protein</fullName>
    </submittedName>
</protein>
<organism evidence="2 3">
    <name type="scientific">Melipona bicolor</name>
    <dbReference type="NCBI Taxonomy" id="60889"/>
    <lineage>
        <taxon>Eukaryota</taxon>
        <taxon>Metazoa</taxon>
        <taxon>Ecdysozoa</taxon>
        <taxon>Arthropoda</taxon>
        <taxon>Hexapoda</taxon>
        <taxon>Insecta</taxon>
        <taxon>Pterygota</taxon>
        <taxon>Neoptera</taxon>
        <taxon>Endopterygota</taxon>
        <taxon>Hymenoptera</taxon>
        <taxon>Apocrita</taxon>
        <taxon>Aculeata</taxon>
        <taxon>Apoidea</taxon>
        <taxon>Anthophila</taxon>
        <taxon>Apidae</taxon>
        <taxon>Melipona</taxon>
    </lineage>
</organism>
<keyword evidence="3" id="KW-1185">Reference proteome</keyword>
<evidence type="ECO:0000313" key="2">
    <source>
        <dbReference type="EMBL" id="KAK1129712.1"/>
    </source>
</evidence>